<evidence type="ECO:0000313" key="1">
    <source>
        <dbReference type="EMBL" id="MVQ32564.1"/>
    </source>
</evidence>
<dbReference type="AlphaFoldDB" id="A0A6N8IZZ9"/>
<name>A0A6N8IZZ9_9BURK</name>
<sequence>MSCPSILLRVASRFAAIIGALLLAMALGGCSAIKLGYATLPELAYWWLDGYVDFDDVQRLRVREDLARLHAWHRASELPRLLPLLQQAEQLAPGDVSAEQACAFEAPVRERIAALRDQAEPALTTTAITLSDAQLRHLERKYAQKNRDYAKEWIDIPRAEQADKRLKELLGRADTVYGSLTETQRTMLARLVQGSAWNPSLLLAERRRRQHDTLAVLRRLTAQPGPALHEARQAVHELLERYLTSPDPTFRAYVDVMRQEACRITSALHNSTSTAQRDFAARRLRGWQRDIGELAAQQ</sequence>
<accession>A0A6N8IZZ9</accession>
<dbReference type="EMBL" id="WSEL01000009">
    <property type="protein sequence ID" value="MVQ32564.1"/>
    <property type="molecule type" value="Genomic_DNA"/>
</dbReference>
<evidence type="ECO:0000313" key="2">
    <source>
        <dbReference type="Proteomes" id="UP000469385"/>
    </source>
</evidence>
<evidence type="ECO:0008006" key="3">
    <source>
        <dbReference type="Google" id="ProtNLM"/>
    </source>
</evidence>
<organism evidence="1 2">
    <name type="scientific">Ramlibacter pinisoli</name>
    <dbReference type="NCBI Taxonomy" id="2682844"/>
    <lineage>
        <taxon>Bacteria</taxon>
        <taxon>Pseudomonadati</taxon>
        <taxon>Pseudomonadota</taxon>
        <taxon>Betaproteobacteria</taxon>
        <taxon>Burkholderiales</taxon>
        <taxon>Comamonadaceae</taxon>
        <taxon>Ramlibacter</taxon>
    </lineage>
</organism>
<dbReference type="Pfam" id="PF19795">
    <property type="entry name" value="DUF6279"/>
    <property type="match status" value="1"/>
</dbReference>
<dbReference type="RefSeq" id="WP_157400506.1">
    <property type="nucleotide sequence ID" value="NZ_WSEL01000009.1"/>
</dbReference>
<proteinExistence type="predicted"/>
<protein>
    <recommendedName>
        <fullName evidence="3">Lipoprotein</fullName>
    </recommendedName>
</protein>
<gene>
    <name evidence="1" type="ORF">GON04_24125</name>
</gene>
<keyword evidence="2" id="KW-1185">Reference proteome</keyword>
<comment type="caution">
    <text evidence="1">The sequence shown here is derived from an EMBL/GenBank/DDBJ whole genome shotgun (WGS) entry which is preliminary data.</text>
</comment>
<reference evidence="1 2" key="1">
    <citation type="submission" date="2019-12" db="EMBL/GenBank/DDBJ databases">
        <authorList>
            <person name="Huq M.A."/>
        </authorList>
    </citation>
    <scope>NUCLEOTIDE SEQUENCE [LARGE SCALE GENOMIC DNA]</scope>
    <source>
        <strain evidence="1 2">MAH-25</strain>
    </source>
</reference>
<dbReference type="Proteomes" id="UP000469385">
    <property type="component" value="Unassembled WGS sequence"/>
</dbReference>